<evidence type="ECO:0000256" key="1">
    <source>
        <dbReference type="ARBA" id="ARBA00004141"/>
    </source>
</evidence>
<organism evidence="8 9">
    <name type="scientific">Cryphonectria parasitica (strain ATCC 38755 / EP155)</name>
    <dbReference type="NCBI Taxonomy" id="660469"/>
    <lineage>
        <taxon>Eukaryota</taxon>
        <taxon>Fungi</taxon>
        <taxon>Dikarya</taxon>
        <taxon>Ascomycota</taxon>
        <taxon>Pezizomycotina</taxon>
        <taxon>Sordariomycetes</taxon>
        <taxon>Sordariomycetidae</taxon>
        <taxon>Diaporthales</taxon>
        <taxon>Cryphonectriaceae</taxon>
        <taxon>Cryphonectria-Endothia species complex</taxon>
        <taxon>Cryphonectria</taxon>
    </lineage>
</organism>
<feature type="transmembrane region" description="Helical" evidence="6">
    <location>
        <begin position="54"/>
        <end position="73"/>
    </location>
</feature>
<dbReference type="RefSeq" id="XP_040777577.1">
    <property type="nucleotide sequence ID" value="XM_040925214.1"/>
</dbReference>
<dbReference type="GO" id="GO:0016020">
    <property type="term" value="C:membrane"/>
    <property type="evidence" value="ECO:0007669"/>
    <property type="project" value="UniProtKB-SubCell"/>
</dbReference>
<gene>
    <name evidence="8" type="ORF">M406DRAFT_68933</name>
</gene>
<feature type="transmembrane region" description="Helical" evidence="6">
    <location>
        <begin position="103"/>
        <end position="120"/>
    </location>
</feature>
<dbReference type="PANTHER" id="PTHR33048">
    <property type="entry name" value="PTH11-LIKE INTEGRAL MEMBRANE PROTEIN (AFU_ORTHOLOGUE AFUA_5G11245)"/>
    <property type="match status" value="1"/>
</dbReference>
<dbReference type="EMBL" id="MU032347">
    <property type="protein sequence ID" value="KAF3766616.1"/>
    <property type="molecule type" value="Genomic_DNA"/>
</dbReference>
<evidence type="ECO:0000313" key="8">
    <source>
        <dbReference type="EMBL" id="KAF3766616.1"/>
    </source>
</evidence>
<keyword evidence="9" id="KW-1185">Reference proteome</keyword>
<evidence type="ECO:0000259" key="7">
    <source>
        <dbReference type="Pfam" id="PF20684"/>
    </source>
</evidence>
<dbReference type="Proteomes" id="UP000803844">
    <property type="component" value="Unassembled WGS sequence"/>
</dbReference>
<keyword evidence="4 6" id="KW-0472">Membrane</keyword>
<dbReference type="InterPro" id="IPR049326">
    <property type="entry name" value="Rhodopsin_dom_fungi"/>
</dbReference>
<dbReference type="AlphaFoldDB" id="A0A9P4Y4Z3"/>
<evidence type="ECO:0000256" key="2">
    <source>
        <dbReference type="ARBA" id="ARBA00022692"/>
    </source>
</evidence>
<sequence length="339" mass="38503">MAQARHPDRINSIYVITDVVSSVFTFLATICVLLRFIQRRLQRDITLGWDDWTILAAFFFAFCVFICDILLALPNVGAGGYNTAEFTPSQLRTYRILSDLGDSFYTTSVALSKTSVLLFYRRIFSVDKVFLILMRVILFIIFVAWFVVVFFIAYYPSAGVRGLSGGILAAIIGSILVDLAIFTMLQFKVWLLQLSMRRKVLLSLLIVLGLFSIVASLLRLLTLARLKADNYDYGLGEVYLWANVEMFLYIICACLPVLYNLVRVQVKKRTRRFSKPRLTEEEGLVTIGRISTKAGWTKYSDQSSRQVLNSSFPGTKYKLPNDSETLELNALELAHLRGE</sequence>
<accession>A0A9P4Y4Z3</accession>
<dbReference type="Pfam" id="PF20684">
    <property type="entry name" value="Fung_rhodopsin"/>
    <property type="match status" value="2"/>
</dbReference>
<feature type="transmembrane region" description="Helical" evidence="6">
    <location>
        <begin position="132"/>
        <end position="155"/>
    </location>
</feature>
<comment type="similarity">
    <text evidence="5">Belongs to the SAT4 family.</text>
</comment>
<dbReference type="OrthoDB" id="3934549at2759"/>
<evidence type="ECO:0000256" key="4">
    <source>
        <dbReference type="ARBA" id="ARBA00023136"/>
    </source>
</evidence>
<dbReference type="GeneID" id="63842343"/>
<protein>
    <recommendedName>
        <fullName evidence="7">Rhodopsin domain-containing protein</fullName>
    </recommendedName>
</protein>
<dbReference type="InterPro" id="IPR052337">
    <property type="entry name" value="SAT4-like"/>
</dbReference>
<evidence type="ECO:0000256" key="6">
    <source>
        <dbReference type="SAM" id="Phobius"/>
    </source>
</evidence>
<feature type="domain" description="Rhodopsin" evidence="7">
    <location>
        <begin position="172"/>
        <end position="263"/>
    </location>
</feature>
<comment type="subcellular location">
    <subcellularLocation>
        <location evidence="1">Membrane</location>
        <topology evidence="1">Multi-pass membrane protein</topology>
    </subcellularLocation>
</comment>
<keyword evidence="2 6" id="KW-0812">Transmembrane</keyword>
<name>A0A9P4Y4Z3_CRYP1</name>
<evidence type="ECO:0000313" key="9">
    <source>
        <dbReference type="Proteomes" id="UP000803844"/>
    </source>
</evidence>
<evidence type="ECO:0000256" key="3">
    <source>
        <dbReference type="ARBA" id="ARBA00022989"/>
    </source>
</evidence>
<evidence type="ECO:0000256" key="5">
    <source>
        <dbReference type="ARBA" id="ARBA00038359"/>
    </source>
</evidence>
<dbReference type="PANTHER" id="PTHR33048:SF47">
    <property type="entry name" value="INTEGRAL MEMBRANE PROTEIN-RELATED"/>
    <property type="match status" value="1"/>
</dbReference>
<feature type="transmembrane region" description="Helical" evidence="6">
    <location>
        <begin position="12"/>
        <end position="34"/>
    </location>
</feature>
<reference evidence="8" key="1">
    <citation type="journal article" date="2020" name="Phytopathology">
        <title>Genome sequence of the chestnut blight fungus Cryphonectria parasitica EP155: A fundamental resource for an archetypical invasive plant pathogen.</title>
        <authorList>
            <person name="Crouch J.A."/>
            <person name="Dawe A."/>
            <person name="Aerts A."/>
            <person name="Barry K."/>
            <person name="Churchill A.C.L."/>
            <person name="Grimwood J."/>
            <person name="Hillman B."/>
            <person name="Milgroom M.G."/>
            <person name="Pangilinan J."/>
            <person name="Smith M."/>
            <person name="Salamov A."/>
            <person name="Schmutz J."/>
            <person name="Yadav J."/>
            <person name="Grigoriev I.V."/>
            <person name="Nuss D."/>
        </authorList>
    </citation>
    <scope>NUCLEOTIDE SEQUENCE</scope>
    <source>
        <strain evidence="8">EP155</strain>
    </source>
</reference>
<keyword evidence="3 6" id="KW-1133">Transmembrane helix</keyword>
<feature type="domain" description="Rhodopsin" evidence="7">
    <location>
        <begin position="34"/>
        <end position="150"/>
    </location>
</feature>
<feature type="transmembrane region" description="Helical" evidence="6">
    <location>
        <begin position="238"/>
        <end position="262"/>
    </location>
</feature>
<feature type="transmembrane region" description="Helical" evidence="6">
    <location>
        <begin position="167"/>
        <end position="187"/>
    </location>
</feature>
<proteinExistence type="inferred from homology"/>
<feature type="transmembrane region" description="Helical" evidence="6">
    <location>
        <begin position="199"/>
        <end position="218"/>
    </location>
</feature>
<comment type="caution">
    <text evidence="8">The sequence shown here is derived from an EMBL/GenBank/DDBJ whole genome shotgun (WGS) entry which is preliminary data.</text>
</comment>